<dbReference type="RefSeq" id="WP_179821823.1">
    <property type="nucleotide sequence ID" value="NZ_JACCFS010000001.1"/>
</dbReference>
<keyword evidence="3" id="KW-0677">Repeat</keyword>
<dbReference type="GO" id="GO:0019154">
    <property type="term" value="F:glycolate dehydrogenase activity"/>
    <property type="evidence" value="ECO:0007669"/>
    <property type="project" value="UniProtKB-EC"/>
</dbReference>
<dbReference type="Proteomes" id="UP000572051">
    <property type="component" value="Unassembled WGS sequence"/>
</dbReference>
<evidence type="ECO:0000256" key="4">
    <source>
        <dbReference type="ARBA" id="ARBA00023004"/>
    </source>
</evidence>
<dbReference type="EC" id="1.1.99.14" evidence="6"/>
<evidence type="ECO:0000256" key="3">
    <source>
        <dbReference type="ARBA" id="ARBA00022737"/>
    </source>
</evidence>
<dbReference type="GO" id="GO:0046872">
    <property type="term" value="F:metal ion binding"/>
    <property type="evidence" value="ECO:0007669"/>
    <property type="project" value="UniProtKB-UniRule"/>
</dbReference>
<dbReference type="GO" id="GO:0051539">
    <property type="term" value="F:4 iron, 4 sulfur cluster binding"/>
    <property type="evidence" value="ECO:0007669"/>
    <property type="project" value="UniProtKB-UniRule"/>
</dbReference>
<keyword evidence="10" id="KW-1185">Reference proteome</keyword>
<dbReference type="PANTHER" id="PTHR32479">
    <property type="entry name" value="GLYCOLATE OXIDASE IRON-SULFUR SUBUNIT"/>
    <property type="match status" value="1"/>
</dbReference>
<feature type="domain" description="4Fe-4S ferredoxin-type" evidence="8">
    <location>
        <begin position="63"/>
        <end position="87"/>
    </location>
</feature>
<keyword evidence="6" id="KW-0813">Transport</keyword>
<feature type="compositionally biased region" description="Basic and acidic residues" evidence="7">
    <location>
        <begin position="451"/>
        <end position="461"/>
    </location>
</feature>
<dbReference type="Pfam" id="PF02754">
    <property type="entry name" value="CCG"/>
    <property type="match status" value="2"/>
</dbReference>
<keyword evidence="1 6" id="KW-0004">4Fe-4S</keyword>
<dbReference type="Pfam" id="PF12838">
    <property type="entry name" value="Fer4_7"/>
    <property type="match status" value="1"/>
</dbReference>
<dbReference type="Gene3D" id="1.10.1060.10">
    <property type="entry name" value="Alpha-helical ferredoxin"/>
    <property type="match status" value="1"/>
</dbReference>
<dbReference type="InterPro" id="IPR017896">
    <property type="entry name" value="4Fe4S_Fe-S-bd"/>
</dbReference>
<keyword evidence="5 6" id="KW-0411">Iron-sulfur</keyword>
<protein>
    <recommendedName>
        <fullName evidence="6">Glycolate oxidase iron-sulfur subunit</fullName>
        <ecNumber evidence="6">1.1.99.14</ecNumber>
    </recommendedName>
</protein>
<evidence type="ECO:0000256" key="6">
    <source>
        <dbReference type="PIRNR" id="PIRNR000139"/>
    </source>
</evidence>
<gene>
    <name evidence="9" type="ORF">HNR10_001455</name>
</gene>
<evidence type="ECO:0000256" key="1">
    <source>
        <dbReference type="ARBA" id="ARBA00022485"/>
    </source>
</evidence>
<dbReference type="InterPro" id="IPR017900">
    <property type="entry name" value="4Fe4S_Fe_S_CS"/>
</dbReference>
<comment type="function">
    <text evidence="6">Component of a complex that catalyzes the oxidation of glycolate to glyoxylate.</text>
</comment>
<evidence type="ECO:0000259" key="8">
    <source>
        <dbReference type="PROSITE" id="PS51379"/>
    </source>
</evidence>
<feature type="domain" description="4Fe-4S ferredoxin-type" evidence="8">
    <location>
        <begin position="13"/>
        <end position="43"/>
    </location>
</feature>
<keyword evidence="2 6" id="KW-0479">Metal-binding</keyword>
<dbReference type="SUPFAM" id="SSF54862">
    <property type="entry name" value="4Fe-4S ferredoxins"/>
    <property type="match status" value="1"/>
</dbReference>
<dbReference type="PIRSF" id="PIRSF000139">
    <property type="entry name" value="Glc_ox_4Fe-4S"/>
    <property type="match status" value="1"/>
</dbReference>
<accession>A0A7Z0J9M9</accession>
<evidence type="ECO:0000256" key="2">
    <source>
        <dbReference type="ARBA" id="ARBA00022723"/>
    </source>
</evidence>
<dbReference type="PROSITE" id="PS51379">
    <property type="entry name" value="4FE4S_FER_2"/>
    <property type="match status" value="2"/>
</dbReference>
<evidence type="ECO:0000313" key="9">
    <source>
        <dbReference type="EMBL" id="NYJ33574.1"/>
    </source>
</evidence>
<dbReference type="PANTHER" id="PTHR32479:SF17">
    <property type="entry name" value="GLYCOLATE OXIDASE IRON-SULFUR SUBUNIT"/>
    <property type="match status" value="1"/>
</dbReference>
<evidence type="ECO:0000313" key="10">
    <source>
        <dbReference type="Proteomes" id="UP000572051"/>
    </source>
</evidence>
<dbReference type="PROSITE" id="PS00198">
    <property type="entry name" value="4FE4S_FER_1"/>
    <property type="match status" value="2"/>
</dbReference>
<sequence length="461" mass="49239">MSDRPAPGADESRRPFGALLDDCVHCGFCLPTCPTNVLWGQEMDSPRGRIHLMTQMHTDDVLTETAVGHFDNCLGCLACVSSCPSGVAYDALIEHTRHTVEEEYERPRGERLLRGAIFALFPYRRRLRLLRGPLRAYQASGASSLVRRSGLLDRLSPSLATMERVAPPLSAAPPPLPGRVAAVGRPRARVGMLVGCVQGAFFPEVNTATARVLAMEGCDVVIPRDQGCCGALSGHTGRLAESAGFARRLVEVFEREGVDRVVVNSAGCGSSMKHLDRTLEESGADASWVRRGREFSAKVVDLTEFLVELGPRAERHPLPLHAAYHDACHLSHGQGVTSAPRALLSAIPELRLSELPDREICCGSAGVYNLLKPEPARELGDRKAEGVVATGAPVLVSGNPGCTLQIASAMERAGASVTVTHTARLLDASLRGLSVERLLGKGSAAGPKSTAARDEIRSDKG</sequence>
<proteinExistence type="predicted"/>
<dbReference type="AlphaFoldDB" id="A0A7Z0J9M9"/>
<keyword evidence="6" id="KW-0249">Electron transport</keyword>
<comment type="caution">
    <text evidence="9">The sequence shown here is derived from an EMBL/GenBank/DDBJ whole genome shotgun (WGS) entry which is preliminary data.</text>
</comment>
<name>A0A7Z0J9M9_9ACTN</name>
<comment type="catalytic activity">
    <reaction evidence="6">
        <text>(R)-lactate + A = pyruvate + AH2</text>
        <dbReference type="Rhea" id="RHEA:15089"/>
        <dbReference type="ChEBI" id="CHEBI:13193"/>
        <dbReference type="ChEBI" id="CHEBI:15361"/>
        <dbReference type="ChEBI" id="CHEBI:16004"/>
        <dbReference type="ChEBI" id="CHEBI:17499"/>
    </reaction>
</comment>
<feature type="region of interest" description="Disordered" evidence="7">
    <location>
        <begin position="441"/>
        <end position="461"/>
    </location>
</feature>
<organism evidence="9 10">
    <name type="scientific">Nocardiopsis aegyptia</name>
    <dbReference type="NCBI Taxonomy" id="220378"/>
    <lineage>
        <taxon>Bacteria</taxon>
        <taxon>Bacillati</taxon>
        <taxon>Actinomycetota</taxon>
        <taxon>Actinomycetes</taxon>
        <taxon>Streptosporangiales</taxon>
        <taxon>Nocardiopsidaceae</taxon>
        <taxon>Nocardiopsis</taxon>
    </lineage>
</organism>
<comment type="catalytic activity">
    <reaction evidence="6">
        <text>glycolate + A = glyoxylate + AH2</text>
        <dbReference type="Rhea" id="RHEA:21264"/>
        <dbReference type="ChEBI" id="CHEBI:13193"/>
        <dbReference type="ChEBI" id="CHEBI:17499"/>
        <dbReference type="ChEBI" id="CHEBI:29805"/>
        <dbReference type="ChEBI" id="CHEBI:36655"/>
        <dbReference type="EC" id="1.1.99.14"/>
    </reaction>
</comment>
<comment type="cofactor">
    <cofactor evidence="6">
        <name>[4Fe-4S] cluster</name>
        <dbReference type="ChEBI" id="CHEBI:49883"/>
    </cofactor>
    <text evidence="6">Binds 2 [4Fe-4S] clusters.</text>
</comment>
<evidence type="ECO:0000256" key="5">
    <source>
        <dbReference type="ARBA" id="ARBA00023014"/>
    </source>
</evidence>
<reference evidence="9 10" key="1">
    <citation type="submission" date="2020-07" db="EMBL/GenBank/DDBJ databases">
        <title>Sequencing the genomes of 1000 actinobacteria strains.</title>
        <authorList>
            <person name="Klenk H.-P."/>
        </authorList>
    </citation>
    <scope>NUCLEOTIDE SEQUENCE [LARGE SCALE GENOMIC DNA]</scope>
    <source>
        <strain evidence="9 10">DSM 44442</strain>
    </source>
</reference>
<dbReference type="InterPro" id="IPR009051">
    <property type="entry name" value="Helical_ferredxn"/>
</dbReference>
<dbReference type="EMBL" id="JACCFS010000001">
    <property type="protein sequence ID" value="NYJ33574.1"/>
    <property type="molecule type" value="Genomic_DNA"/>
</dbReference>
<keyword evidence="4 6" id="KW-0408">Iron</keyword>
<dbReference type="InterPro" id="IPR004017">
    <property type="entry name" value="Cys_rich_dom"/>
</dbReference>
<dbReference type="InterPro" id="IPR012257">
    <property type="entry name" value="Glc_ox_4Fe-4S"/>
</dbReference>
<evidence type="ECO:0000256" key="7">
    <source>
        <dbReference type="SAM" id="MobiDB-lite"/>
    </source>
</evidence>